<dbReference type="NCBIfam" id="TIGR03519">
    <property type="entry name" value="T9SS_PorP_fam"/>
    <property type="match status" value="1"/>
</dbReference>
<feature type="chain" id="PRO_5011783251" evidence="1">
    <location>
        <begin position="22"/>
        <end position="312"/>
    </location>
</feature>
<evidence type="ECO:0000313" key="2">
    <source>
        <dbReference type="EMBL" id="SEL60993.1"/>
    </source>
</evidence>
<sequence length="312" mass="33850">MRVLFIGAALLTLIGSRQAQAQSWGNSQALLEPSGTQYFQNQYLANPAMAGADTGIHFNGAYRRQWTGIDGAPETKFFTADALFGYRVGGGINIFNDQAGLMNRTRVALSYAYHLPVGHNGQTLHFGLSLALNFQRVDYKNVNGDVTDPSIGAFNRRDNYFEGEYGMAYTDGHWNIQGALPNVRSLFTGDDKGVNGGGIFFTAASYKFFGDGPVSSIEPKLCYRGVKGYDNILDAGVNISFLNNVANVMGMYHTTKSVTAGVGVNIMQTVTLQVLYSTQTGGIKTYVDGAYEVGATVNLFGNKRTERVNTTL</sequence>
<dbReference type="InterPro" id="IPR019861">
    <property type="entry name" value="PorP/SprF_Bacteroidetes"/>
</dbReference>
<dbReference type="Proteomes" id="UP000198984">
    <property type="component" value="Unassembled WGS sequence"/>
</dbReference>
<dbReference type="EMBL" id="FOBB01000002">
    <property type="protein sequence ID" value="SEL60993.1"/>
    <property type="molecule type" value="Genomic_DNA"/>
</dbReference>
<gene>
    <name evidence="2" type="ORF">SAMN04488505_102671</name>
</gene>
<reference evidence="2 3" key="1">
    <citation type="submission" date="2016-10" db="EMBL/GenBank/DDBJ databases">
        <authorList>
            <person name="de Groot N.N."/>
        </authorList>
    </citation>
    <scope>NUCLEOTIDE SEQUENCE [LARGE SCALE GENOMIC DNA]</scope>
    <source>
        <strain evidence="2 3">DSM 21039</strain>
    </source>
</reference>
<keyword evidence="1" id="KW-0732">Signal</keyword>
<protein>
    <submittedName>
        <fullName evidence="2">Type IX secretion system membrane protein, PorP/SprF family</fullName>
    </submittedName>
</protein>
<proteinExistence type="predicted"/>
<dbReference type="STRING" id="573321.SAMN04488505_102671"/>
<accession>A0A1H7RLB0</accession>
<feature type="signal peptide" evidence="1">
    <location>
        <begin position="1"/>
        <end position="21"/>
    </location>
</feature>
<evidence type="ECO:0000313" key="3">
    <source>
        <dbReference type="Proteomes" id="UP000198984"/>
    </source>
</evidence>
<organism evidence="2 3">
    <name type="scientific">Chitinophaga rupis</name>
    <dbReference type="NCBI Taxonomy" id="573321"/>
    <lineage>
        <taxon>Bacteria</taxon>
        <taxon>Pseudomonadati</taxon>
        <taxon>Bacteroidota</taxon>
        <taxon>Chitinophagia</taxon>
        <taxon>Chitinophagales</taxon>
        <taxon>Chitinophagaceae</taxon>
        <taxon>Chitinophaga</taxon>
    </lineage>
</organism>
<evidence type="ECO:0000256" key="1">
    <source>
        <dbReference type="SAM" id="SignalP"/>
    </source>
</evidence>
<dbReference type="Pfam" id="PF11751">
    <property type="entry name" value="PorP_SprF"/>
    <property type="match status" value="1"/>
</dbReference>
<keyword evidence="3" id="KW-1185">Reference proteome</keyword>
<dbReference type="AlphaFoldDB" id="A0A1H7RLB0"/>
<name>A0A1H7RLB0_9BACT</name>